<dbReference type="Proteomes" id="UP001236723">
    <property type="component" value="Unassembled WGS sequence"/>
</dbReference>
<keyword evidence="1" id="KW-0812">Transmembrane</keyword>
<comment type="caution">
    <text evidence="2">The sequence shown here is derived from an EMBL/GenBank/DDBJ whole genome shotgun (WGS) entry which is preliminary data.</text>
</comment>
<evidence type="ECO:0000313" key="2">
    <source>
        <dbReference type="EMBL" id="MDQ0353049.1"/>
    </source>
</evidence>
<keyword evidence="3" id="KW-1185">Reference proteome</keyword>
<dbReference type="RefSeq" id="WP_307070142.1">
    <property type="nucleotide sequence ID" value="NZ_JAUSUP010000021.1"/>
</dbReference>
<keyword evidence="1" id="KW-1133">Transmembrane helix</keyword>
<keyword evidence="1" id="KW-0472">Membrane</keyword>
<sequence length="161" mass="18716">MRYTIYQVIVLAGLVLLAFVTEQLETFGVNDGSEFFLYIIGLLAYIAIVVSCFSLIFYWQTKKSETFLIHPIWEKMPILITIVFFLSAVVLIFLMEFGGYQLVSEYRGLMYLLIYYFIFLLNIMGVAIVYKVSQDKLSKRQIIERSGVWTVGVLTVIWFII</sequence>
<organism evidence="2 3">
    <name type="scientific">Alkalibacillus filiformis</name>
    <dbReference type="NCBI Taxonomy" id="200990"/>
    <lineage>
        <taxon>Bacteria</taxon>
        <taxon>Bacillati</taxon>
        <taxon>Bacillota</taxon>
        <taxon>Bacilli</taxon>
        <taxon>Bacillales</taxon>
        <taxon>Bacillaceae</taxon>
        <taxon>Alkalibacillus</taxon>
    </lineage>
</organism>
<feature type="transmembrane region" description="Helical" evidence="1">
    <location>
        <begin position="109"/>
        <end position="130"/>
    </location>
</feature>
<dbReference type="EMBL" id="JAUSUP010000021">
    <property type="protein sequence ID" value="MDQ0353049.1"/>
    <property type="molecule type" value="Genomic_DNA"/>
</dbReference>
<feature type="transmembrane region" description="Helical" evidence="1">
    <location>
        <begin position="142"/>
        <end position="160"/>
    </location>
</feature>
<gene>
    <name evidence="2" type="ORF">J2R98_002910</name>
</gene>
<name>A0ABU0DXL1_9BACI</name>
<accession>A0ABU0DXL1</accession>
<feature type="transmembrane region" description="Helical" evidence="1">
    <location>
        <begin position="78"/>
        <end position="103"/>
    </location>
</feature>
<reference evidence="2 3" key="1">
    <citation type="submission" date="2023-07" db="EMBL/GenBank/DDBJ databases">
        <title>Genomic Encyclopedia of Type Strains, Phase IV (KMG-IV): sequencing the most valuable type-strain genomes for metagenomic binning, comparative biology and taxonomic classification.</title>
        <authorList>
            <person name="Goeker M."/>
        </authorList>
    </citation>
    <scope>NUCLEOTIDE SEQUENCE [LARGE SCALE GENOMIC DNA]</scope>
    <source>
        <strain evidence="2 3">DSM 15448</strain>
    </source>
</reference>
<evidence type="ECO:0000313" key="3">
    <source>
        <dbReference type="Proteomes" id="UP001236723"/>
    </source>
</evidence>
<protein>
    <submittedName>
        <fullName evidence="2">Membrane protein</fullName>
    </submittedName>
</protein>
<evidence type="ECO:0000256" key="1">
    <source>
        <dbReference type="SAM" id="Phobius"/>
    </source>
</evidence>
<proteinExistence type="predicted"/>
<feature type="transmembrane region" description="Helical" evidence="1">
    <location>
        <begin position="36"/>
        <end position="58"/>
    </location>
</feature>